<sequence length="340" mass="38251">MWFNLAPNILILAHLPTSQQQHGGHFSIQQTNINTILPQSTDKSNKLNSRCNHWENSPTKAMKTQPKCLFFDVFGTCVDWRKTVTDTLWNAAREALNAPTSSIATRIRMTATDMTYEQWGEIAQEWRTSYLTFVRAVATGQITEFKTVDQHHLDALHSILTSHSLILPRDPSDPTPSSLAHDGSLWDEPQLQQLNLVWHNLDPWPDTNEGLTELNRGGFRTCTLSNGNMALLEDMVEYGGMPFTHVFSAEMWRSYKPNPKVYLGAAEKMGLKPEECALVAAHLDDLKAAQECGFSTIYVERPQEERRPELKGEGMPDIWVGEGEGGFVEVARRLGVEAGK</sequence>
<dbReference type="InterPro" id="IPR023214">
    <property type="entry name" value="HAD_sf"/>
</dbReference>
<dbReference type="InterPro" id="IPR051540">
    <property type="entry name" value="S-2-haloacid_dehalogenase"/>
</dbReference>
<evidence type="ECO:0000256" key="2">
    <source>
        <dbReference type="ARBA" id="ARBA00022801"/>
    </source>
</evidence>
<comment type="similarity">
    <text evidence="1">Belongs to the HAD-like hydrolase superfamily. S-2-haloalkanoic acid dehalogenase family.</text>
</comment>
<feature type="chain" id="PRO_5042509166" description="Haloacid dehalogenase" evidence="3">
    <location>
        <begin position="21"/>
        <end position="340"/>
    </location>
</feature>
<dbReference type="InterPro" id="IPR036412">
    <property type="entry name" value="HAD-like_sf"/>
</dbReference>
<dbReference type="NCBIfam" id="TIGR01493">
    <property type="entry name" value="HAD-SF-IA-v2"/>
    <property type="match status" value="1"/>
</dbReference>
<dbReference type="SFLD" id="SFLDS00003">
    <property type="entry name" value="Haloacid_Dehalogenase"/>
    <property type="match status" value="1"/>
</dbReference>
<dbReference type="PANTHER" id="PTHR43316">
    <property type="entry name" value="HYDROLASE, HALOACID DELAHOGENASE-RELATED"/>
    <property type="match status" value="1"/>
</dbReference>
<dbReference type="SUPFAM" id="SSF56784">
    <property type="entry name" value="HAD-like"/>
    <property type="match status" value="1"/>
</dbReference>
<gene>
    <name evidence="4" type="ORF">LTR09_001220</name>
</gene>
<protein>
    <recommendedName>
        <fullName evidence="6">Haloacid dehalogenase</fullName>
    </recommendedName>
</protein>
<dbReference type="EMBL" id="JAWDJX010000002">
    <property type="protein sequence ID" value="KAK3058142.1"/>
    <property type="molecule type" value="Genomic_DNA"/>
</dbReference>
<dbReference type="GO" id="GO:0019120">
    <property type="term" value="F:hydrolase activity, acting on acid halide bonds, in C-halide compounds"/>
    <property type="evidence" value="ECO:0007669"/>
    <property type="project" value="InterPro"/>
</dbReference>
<comment type="caution">
    <text evidence="4">The sequence shown here is derived from an EMBL/GenBank/DDBJ whole genome shotgun (WGS) entry which is preliminary data.</text>
</comment>
<dbReference type="SFLD" id="SFLDG01129">
    <property type="entry name" value="C1.5:_HAD__Beta-PGM__Phosphata"/>
    <property type="match status" value="1"/>
</dbReference>
<evidence type="ECO:0008006" key="6">
    <source>
        <dbReference type="Google" id="ProtNLM"/>
    </source>
</evidence>
<keyword evidence="5" id="KW-1185">Reference proteome</keyword>
<evidence type="ECO:0000313" key="4">
    <source>
        <dbReference type="EMBL" id="KAK3058142.1"/>
    </source>
</evidence>
<organism evidence="4 5">
    <name type="scientific">Extremus antarcticus</name>
    <dbReference type="NCBI Taxonomy" id="702011"/>
    <lineage>
        <taxon>Eukaryota</taxon>
        <taxon>Fungi</taxon>
        <taxon>Dikarya</taxon>
        <taxon>Ascomycota</taxon>
        <taxon>Pezizomycotina</taxon>
        <taxon>Dothideomycetes</taxon>
        <taxon>Dothideomycetidae</taxon>
        <taxon>Mycosphaerellales</taxon>
        <taxon>Extremaceae</taxon>
        <taxon>Extremus</taxon>
    </lineage>
</organism>
<proteinExistence type="inferred from homology"/>
<dbReference type="InterPro" id="IPR023198">
    <property type="entry name" value="PGP-like_dom2"/>
</dbReference>
<dbReference type="Gene3D" id="1.10.150.240">
    <property type="entry name" value="Putative phosphatase, domain 2"/>
    <property type="match status" value="1"/>
</dbReference>
<keyword evidence="3" id="KW-0732">Signal</keyword>
<dbReference type="NCBIfam" id="TIGR01428">
    <property type="entry name" value="HAD_type_II"/>
    <property type="match status" value="1"/>
</dbReference>
<dbReference type="Proteomes" id="UP001271007">
    <property type="component" value="Unassembled WGS sequence"/>
</dbReference>
<accession>A0AAJ0GIC1</accession>
<dbReference type="PANTHER" id="PTHR43316:SF3">
    <property type="entry name" value="HALOACID DEHALOGENASE, TYPE II (AFU_ORTHOLOGUE AFUA_2G07750)-RELATED"/>
    <property type="match status" value="1"/>
</dbReference>
<name>A0AAJ0GIC1_9PEZI</name>
<dbReference type="GO" id="GO:0016791">
    <property type="term" value="F:phosphatase activity"/>
    <property type="evidence" value="ECO:0007669"/>
    <property type="project" value="UniProtKB-ARBA"/>
</dbReference>
<reference evidence="4" key="1">
    <citation type="submission" date="2023-04" db="EMBL/GenBank/DDBJ databases">
        <title>Black Yeasts Isolated from many extreme environments.</title>
        <authorList>
            <person name="Coleine C."/>
            <person name="Stajich J.E."/>
            <person name="Selbmann L."/>
        </authorList>
    </citation>
    <scope>NUCLEOTIDE SEQUENCE</scope>
    <source>
        <strain evidence="4">CCFEE 5312</strain>
    </source>
</reference>
<dbReference type="Gene3D" id="3.40.50.1000">
    <property type="entry name" value="HAD superfamily/HAD-like"/>
    <property type="match status" value="1"/>
</dbReference>
<evidence type="ECO:0000256" key="3">
    <source>
        <dbReference type="SAM" id="SignalP"/>
    </source>
</evidence>
<dbReference type="AlphaFoldDB" id="A0AAJ0GIC1"/>
<feature type="signal peptide" evidence="3">
    <location>
        <begin position="1"/>
        <end position="20"/>
    </location>
</feature>
<dbReference type="InterPro" id="IPR006439">
    <property type="entry name" value="HAD-SF_hydro_IA"/>
</dbReference>
<keyword evidence="2" id="KW-0378">Hydrolase</keyword>
<evidence type="ECO:0000313" key="5">
    <source>
        <dbReference type="Proteomes" id="UP001271007"/>
    </source>
</evidence>
<dbReference type="InterPro" id="IPR006328">
    <property type="entry name" value="2-HAD"/>
</dbReference>
<evidence type="ECO:0000256" key="1">
    <source>
        <dbReference type="ARBA" id="ARBA00008106"/>
    </source>
</evidence>
<dbReference type="Pfam" id="PF00702">
    <property type="entry name" value="Hydrolase"/>
    <property type="match status" value="1"/>
</dbReference>